<evidence type="ECO:0000256" key="11">
    <source>
        <dbReference type="ARBA" id="ARBA00023277"/>
    </source>
</evidence>
<evidence type="ECO:0000256" key="6">
    <source>
        <dbReference type="ARBA" id="ARBA00013078"/>
    </source>
</evidence>
<feature type="active site" description="Nucleophile" evidence="13">
    <location>
        <position position="16"/>
    </location>
</feature>
<gene>
    <name evidence="15" type="primary">gph_1</name>
    <name evidence="14" type="ORF">EDC36_11445</name>
    <name evidence="15" type="ORF">Tigna_02049</name>
</gene>
<comment type="catalytic activity">
    <reaction evidence="1 13">
        <text>2-phosphoglycolate + H2O = glycolate + phosphate</text>
        <dbReference type="Rhea" id="RHEA:14369"/>
        <dbReference type="ChEBI" id="CHEBI:15377"/>
        <dbReference type="ChEBI" id="CHEBI:29805"/>
        <dbReference type="ChEBI" id="CHEBI:43474"/>
        <dbReference type="ChEBI" id="CHEBI:58033"/>
        <dbReference type="EC" id="3.1.3.18"/>
    </reaction>
</comment>
<reference evidence="15 17" key="2">
    <citation type="submission" date="2019-07" db="EMBL/GenBank/DDBJ databases">
        <title>Tepidimonas ignava SPS-1037 draft genome.</title>
        <authorList>
            <person name="Da Costa M.S."/>
            <person name="Froufe H.J.C."/>
            <person name="Egas C."/>
            <person name="Albuquerque L."/>
        </authorList>
    </citation>
    <scope>NUCLEOTIDE SEQUENCE [LARGE SCALE GENOMIC DNA]</scope>
    <source>
        <strain evidence="15 17">SPS-1037</strain>
    </source>
</reference>
<evidence type="ECO:0000256" key="4">
    <source>
        <dbReference type="ARBA" id="ARBA00006171"/>
    </source>
</evidence>
<dbReference type="GO" id="GO:0046295">
    <property type="term" value="P:glycolate biosynthetic process"/>
    <property type="evidence" value="ECO:0007669"/>
    <property type="project" value="UniProtKB-UniRule"/>
</dbReference>
<comment type="function">
    <text evidence="12 13">Specifically catalyzes the dephosphorylation of 2-phosphoglycolate. Is involved in the dissimilation of the intracellular 2-phosphoglycolate formed during the DNA repair of 3'-phosphoglycolate ends, a major class of DNA lesions induced by oxidative stress.</text>
</comment>
<keyword evidence="8 13" id="KW-0479">Metal-binding</keyword>
<dbReference type="GO" id="GO:0005829">
    <property type="term" value="C:cytosol"/>
    <property type="evidence" value="ECO:0007669"/>
    <property type="project" value="TreeGrafter"/>
</dbReference>
<dbReference type="AlphaFoldDB" id="A0A4V2UVD3"/>
<sequence length="242" mass="26025">MSVTHTDLPFDLILFDLDGTLVETAPEIADAVNDTLAELGLGSASLDEVTRWIGHGTRELLVQALAARLGRTVDAVRADTTYFTAAEAVFQRHYEARCGTRSHPYPHVIEALQALRAEGVKLVVVTNKEARYTARVLDAHRMAPLFHRIISGDTLPVKKPNPLAVADSLLRYGVDRSRALLVGDSSIDVATARHAGVAVWCVPYGYNMGEPIEASAPDRVIADFGALRPAVLRTATASAGCA</sequence>
<dbReference type="InterPro" id="IPR023214">
    <property type="entry name" value="HAD_sf"/>
</dbReference>
<evidence type="ECO:0000256" key="10">
    <source>
        <dbReference type="ARBA" id="ARBA00022842"/>
    </source>
</evidence>
<dbReference type="NCBIfam" id="TIGR01549">
    <property type="entry name" value="HAD-SF-IA-v1"/>
    <property type="match status" value="1"/>
</dbReference>
<organism evidence="14 16">
    <name type="scientific">Tepidimonas ignava</name>
    <dbReference type="NCBI Taxonomy" id="114249"/>
    <lineage>
        <taxon>Bacteria</taxon>
        <taxon>Pseudomonadati</taxon>
        <taxon>Pseudomonadota</taxon>
        <taxon>Betaproteobacteria</taxon>
        <taxon>Burkholderiales</taxon>
        <taxon>Tepidimonas</taxon>
    </lineage>
</organism>
<feature type="binding site" evidence="13">
    <location>
        <position position="16"/>
    </location>
    <ligand>
        <name>Mg(2+)</name>
        <dbReference type="ChEBI" id="CHEBI:18420"/>
    </ligand>
</feature>
<comment type="pathway">
    <text evidence="3 13">Organic acid metabolism; glycolate biosynthesis; glycolate from 2-phosphoglycolate: step 1/1.</text>
</comment>
<evidence type="ECO:0000313" key="17">
    <source>
        <dbReference type="Proteomes" id="UP000315577"/>
    </source>
</evidence>
<dbReference type="GO" id="GO:0019253">
    <property type="term" value="P:reductive pentose-phosphate cycle"/>
    <property type="evidence" value="ECO:0007669"/>
    <property type="project" value="UniProtKB-KW"/>
</dbReference>
<dbReference type="SFLD" id="SFLDS00003">
    <property type="entry name" value="Haloacid_Dehalogenase"/>
    <property type="match status" value="1"/>
</dbReference>
<dbReference type="InterPro" id="IPR006439">
    <property type="entry name" value="HAD-SF_hydro_IA"/>
</dbReference>
<dbReference type="SUPFAM" id="SSF56784">
    <property type="entry name" value="HAD-like"/>
    <property type="match status" value="1"/>
</dbReference>
<dbReference type="InterPro" id="IPR041492">
    <property type="entry name" value="HAD_2"/>
</dbReference>
<feature type="binding site" evidence="13">
    <location>
        <position position="18"/>
    </location>
    <ligand>
        <name>Mg(2+)</name>
        <dbReference type="ChEBI" id="CHEBI:18420"/>
    </ligand>
</feature>
<dbReference type="SFLD" id="SFLDG01129">
    <property type="entry name" value="C1.5:_HAD__Beta-PGM__Phosphata"/>
    <property type="match status" value="1"/>
</dbReference>
<dbReference type="Proteomes" id="UP000315577">
    <property type="component" value="Unassembled WGS sequence"/>
</dbReference>
<comment type="cofactor">
    <cofactor evidence="2 13">
        <name>Mg(2+)</name>
        <dbReference type="ChEBI" id="CHEBI:18420"/>
    </cofactor>
</comment>
<evidence type="ECO:0000256" key="12">
    <source>
        <dbReference type="ARBA" id="ARBA00059247"/>
    </source>
</evidence>
<dbReference type="Proteomes" id="UP000295536">
    <property type="component" value="Unassembled WGS sequence"/>
</dbReference>
<dbReference type="GO" id="GO:0046872">
    <property type="term" value="F:metal ion binding"/>
    <property type="evidence" value="ECO:0007669"/>
    <property type="project" value="UniProtKB-KW"/>
</dbReference>
<evidence type="ECO:0000256" key="9">
    <source>
        <dbReference type="ARBA" id="ARBA00022801"/>
    </source>
</evidence>
<dbReference type="InterPro" id="IPR023198">
    <property type="entry name" value="PGP-like_dom2"/>
</dbReference>
<dbReference type="PANTHER" id="PTHR43434:SF1">
    <property type="entry name" value="PHOSPHOGLYCOLATE PHOSPHATASE"/>
    <property type="match status" value="1"/>
</dbReference>
<evidence type="ECO:0000313" key="16">
    <source>
        <dbReference type="Proteomes" id="UP000295536"/>
    </source>
</evidence>
<dbReference type="SFLD" id="SFLDG01135">
    <property type="entry name" value="C1.5.6:_HAD__Beta-PGM__Phospha"/>
    <property type="match status" value="1"/>
</dbReference>
<dbReference type="HAMAP" id="MF_00495">
    <property type="entry name" value="GPH_hydrolase_bact"/>
    <property type="match status" value="1"/>
</dbReference>
<feature type="binding site" evidence="13">
    <location>
        <position position="184"/>
    </location>
    <ligand>
        <name>Mg(2+)</name>
        <dbReference type="ChEBI" id="CHEBI:18420"/>
    </ligand>
</feature>
<accession>A0A4V2UVD3</accession>
<name>A0A4V2UVD3_9BURK</name>
<dbReference type="InterPro" id="IPR037512">
    <property type="entry name" value="PGPase_prok"/>
</dbReference>
<evidence type="ECO:0000313" key="15">
    <source>
        <dbReference type="EMBL" id="TSE20020.1"/>
    </source>
</evidence>
<reference evidence="14 16" key="1">
    <citation type="submission" date="2019-03" db="EMBL/GenBank/DDBJ databases">
        <title>Genomic Encyclopedia of Type Strains, Phase IV (KMG-IV): sequencing the most valuable type-strain genomes for metagenomic binning, comparative biology and taxonomic classification.</title>
        <authorList>
            <person name="Goeker M."/>
        </authorList>
    </citation>
    <scope>NUCLEOTIDE SEQUENCE [LARGE SCALE GENOMIC DNA]</scope>
    <source>
        <strain evidence="14 16">DSM 12034</strain>
    </source>
</reference>
<comment type="caution">
    <text evidence="14">The sequence shown here is derived from an EMBL/GenBank/DDBJ whole genome shotgun (WGS) entry which is preliminary data.</text>
</comment>
<keyword evidence="10 13" id="KW-0460">Magnesium</keyword>
<keyword evidence="9 13" id="KW-0378">Hydrolase</keyword>
<comment type="similarity">
    <text evidence="4 13">Belongs to the HAD-like hydrolase superfamily. CbbY/CbbZ/Gph/YieH family.</text>
</comment>
<evidence type="ECO:0000313" key="14">
    <source>
        <dbReference type="EMBL" id="TCS95407.1"/>
    </source>
</evidence>
<protein>
    <recommendedName>
        <fullName evidence="6 13">Phosphoglycolate phosphatase</fullName>
        <shortName evidence="13">PGP</shortName>
        <shortName evidence="13">PGPase</shortName>
        <ecNumber evidence="6 13">3.1.3.18</ecNumber>
    </recommendedName>
</protein>
<evidence type="ECO:0000256" key="5">
    <source>
        <dbReference type="ARBA" id="ARBA00011233"/>
    </source>
</evidence>
<dbReference type="Gene3D" id="3.40.50.1000">
    <property type="entry name" value="HAD superfamily/HAD-like"/>
    <property type="match status" value="1"/>
</dbReference>
<dbReference type="Pfam" id="PF13419">
    <property type="entry name" value="HAD_2"/>
    <property type="match status" value="1"/>
</dbReference>
<dbReference type="EC" id="3.1.3.18" evidence="6 13"/>
<evidence type="ECO:0000256" key="7">
    <source>
        <dbReference type="ARBA" id="ARBA00022567"/>
    </source>
</evidence>
<keyword evidence="17" id="KW-1185">Reference proteome</keyword>
<keyword evidence="11 13" id="KW-0119">Carbohydrate metabolism</keyword>
<dbReference type="GO" id="GO:0008967">
    <property type="term" value="F:phosphoglycolate phosphatase activity"/>
    <property type="evidence" value="ECO:0007669"/>
    <property type="project" value="UniProtKB-UniRule"/>
</dbReference>
<evidence type="ECO:0000256" key="2">
    <source>
        <dbReference type="ARBA" id="ARBA00001946"/>
    </source>
</evidence>
<evidence type="ECO:0000256" key="1">
    <source>
        <dbReference type="ARBA" id="ARBA00000830"/>
    </source>
</evidence>
<proteinExistence type="inferred from homology"/>
<evidence type="ECO:0000256" key="8">
    <source>
        <dbReference type="ARBA" id="ARBA00022723"/>
    </source>
</evidence>
<evidence type="ECO:0000256" key="13">
    <source>
        <dbReference type="HAMAP-Rule" id="MF_00495"/>
    </source>
</evidence>
<dbReference type="Gene3D" id="1.10.150.240">
    <property type="entry name" value="Putative phosphatase, domain 2"/>
    <property type="match status" value="1"/>
</dbReference>
<dbReference type="EMBL" id="SMAH01000014">
    <property type="protein sequence ID" value="TCS95407.1"/>
    <property type="molecule type" value="Genomic_DNA"/>
</dbReference>
<keyword evidence="7" id="KW-0113">Calvin cycle</keyword>
<dbReference type="RefSeq" id="WP_243646569.1">
    <property type="nucleotide sequence ID" value="NZ_JBKBMZ010000014.1"/>
</dbReference>
<comment type="subunit">
    <text evidence="5">Homotrimer.</text>
</comment>
<dbReference type="InterPro" id="IPR050155">
    <property type="entry name" value="HAD-like_hydrolase_sf"/>
</dbReference>
<dbReference type="UniPathway" id="UPA00865">
    <property type="reaction ID" value="UER00834"/>
</dbReference>
<dbReference type="PANTHER" id="PTHR43434">
    <property type="entry name" value="PHOSPHOGLYCOLATE PHOSPHATASE"/>
    <property type="match status" value="1"/>
</dbReference>
<dbReference type="EMBL" id="VJNC01000014">
    <property type="protein sequence ID" value="TSE20020.1"/>
    <property type="molecule type" value="Genomic_DNA"/>
</dbReference>
<evidence type="ECO:0000256" key="3">
    <source>
        <dbReference type="ARBA" id="ARBA00004818"/>
    </source>
</evidence>
<dbReference type="NCBIfam" id="TIGR01509">
    <property type="entry name" value="HAD-SF-IA-v3"/>
    <property type="match status" value="1"/>
</dbReference>
<dbReference type="InterPro" id="IPR036412">
    <property type="entry name" value="HAD-like_sf"/>
</dbReference>
<dbReference type="FunFam" id="3.40.50.1000:FF:000022">
    <property type="entry name" value="Phosphoglycolate phosphatase"/>
    <property type="match status" value="1"/>
</dbReference>
<dbReference type="GO" id="GO:0006281">
    <property type="term" value="P:DNA repair"/>
    <property type="evidence" value="ECO:0007669"/>
    <property type="project" value="TreeGrafter"/>
</dbReference>